<dbReference type="KEGG" id="pbl:PAAG_11659"/>
<dbReference type="HOGENOM" id="CLU_785502_0_0_1"/>
<protein>
    <submittedName>
        <fullName evidence="2">Uncharacterized protein</fullName>
    </submittedName>
</protein>
<evidence type="ECO:0000256" key="1">
    <source>
        <dbReference type="SAM" id="MobiDB-lite"/>
    </source>
</evidence>
<organism evidence="2 3">
    <name type="scientific">Paracoccidioides lutzii (strain ATCC MYA-826 / Pb01)</name>
    <name type="common">Paracoccidioides brasiliensis</name>
    <dbReference type="NCBI Taxonomy" id="502779"/>
    <lineage>
        <taxon>Eukaryota</taxon>
        <taxon>Fungi</taxon>
        <taxon>Dikarya</taxon>
        <taxon>Ascomycota</taxon>
        <taxon>Pezizomycotina</taxon>
        <taxon>Eurotiomycetes</taxon>
        <taxon>Eurotiomycetidae</taxon>
        <taxon>Onygenales</taxon>
        <taxon>Ajellomycetaceae</taxon>
        <taxon>Paracoccidioides</taxon>
    </lineage>
</organism>
<sequence>MMVVEFIAERSPPQPSFISITECQRNGRYNEELRVPRDLYCSGSIESRGRGYTKAIEPDRLYGVPNFRLTMSFPLVNSVVVVEDWSSSGEKKQEIPASLCGIESSGQCPQISSNPIRNPRSSTPGSQQTLCPNHPVIKALEAETLKEDIRLEKDSYETLIKEGGIPSHPFGLGLDIIDDPPEQYEELISFSGSLEDFWKISANSEVWERQQKYETEDNTLLHQNRDEQSKYEDWIEYQDYSQQLVGDVEKRLADGEQQLVMAPEELKNAGFPVDEKMNERIMDGVALAFMQNMSKEKQLKLAEERLQRIESEDRLGDSIIVKDWIRLSQEEPELGKGSGNTAGSIARREVELL</sequence>
<dbReference type="RefSeq" id="XP_002795072.2">
    <property type="nucleotide sequence ID" value="XM_002795026.2"/>
</dbReference>
<proteinExistence type="predicted"/>
<dbReference type="eggNOG" id="ENOG502RQZR">
    <property type="taxonomic scope" value="Eukaryota"/>
</dbReference>
<dbReference type="EMBL" id="KN293998">
    <property type="protein sequence ID" value="KGQ01667.1"/>
    <property type="molecule type" value="Genomic_DNA"/>
</dbReference>
<reference evidence="2 3" key="1">
    <citation type="journal article" date="2011" name="PLoS Genet.">
        <title>Comparative genomic analysis of human fungal pathogens causing paracoccidioidomycosis.</title>
        <authorList>
            <person name="Desjardins C.A."/>
            <person name="Champion M.D."/>
            <person name="Holder J.W."/>
            <person name="Muszewska A."/>
            <person name="Goldberg J."/>
            <person name="Bailao A.M."/>
            <person name="Brigido M.M."/>
            <person name="Ferreira M.E."/>
            <person name="Garcia A.M."/>
            <person name="Grynberg M."/>
            <person name="Gujja S."/>
            <person name="Heiman D.I."/>
            <person name="Henn M.R."/>
            <person name="Kodira C.D."/>
            <person name="Leon-Narvaez H."/>
            <person name="Longo L.V."/>
            <person name="Ma L.J."/>
            <person name="Malavazi I."/>
            <person name="Matsuo A.L."/>
            <person name="Morais F.V."/>
            <person name="Pereira M."/>
            <person name="Rodriguez-Brito S."/>
            <person name="Sakthikumar S."/>
            <person name="Salem-Izacc S.M."/>
            <person name="Sykes S.M."/>
            <person name="Teixeira M.M."/>
            <person name="Vallejo M.C."/>
            <person name="Walter M.E."/>
            <person name="Yandava C."/>
            <person name="Young S."/>
            <person name="Zeng Q."/>
            <person name="Zucker J."/>
            <person name="Felipe M.S."/>
            <person name="Goldman G.H."/>
            <person name="Haas B.J."/>
            <person name="McEwen J.G."/>
            <person name="Nino-Vega G."/>
            <person name="Puccia R."/>
            <person name="San-Blas G."/>
            <person name="Soares C.M."/>
            <person name="Birren B.W."/>
            <person name="Cuomo C.A."/>
        </authorList>
    </citation>
    <scope>NUCLEOTIDE SEQUENCE [LARGE SCALE GENOMIC DNA]</scope>
    <source>
        <strain evidence="3">ATCC MYA-826 / Pb01</strain>
    </source>
</reference>
<gene>
    <name evidence="2" type="ORF">PAAG_11659</name>
</gene>
<evidence type="ECO:0000313" key="2">
    <source>
        <dbReference type="EMBL" id="KGQ01667.1"/>
    </source>
</evidence>
<keyword evidence="3" id="KW-1185">Reference proteome</keyword>
<evidence type="ECO:0000313" key="3">
    <source>
        <dbReference type="Proteomes" id="UP000002059"/>
    </source>
</evidence>
<dbReference type="AlphaFoldDB" id="A0A0A2V5T6"/>
<feature type="region of interest" description="Disordered" evidence="1">
    <location>
        <begin position="106"/>
        <end position="129"/>
    </location>
</feature>
<dbReference type="VEuPathDB" id="FungiDB:PAAG_11659"/>
<accession>A0A0A2V5T6</accession>
<dbReference type="OrthoDB" id="5419928at2759"/>
<dbReference type="GeneID" id="9098086"/>
<name>A0A0A2V5T6_PARBA</name>
<dbReference type="Proteomes" id="UP000002059">
    <property type="component" value="Partially assembled WGS sequence"/>
</dbReference>